<dbReference type="Proteomes" id="UP000886998">
    <property type="component" value="Unassembled WGS sequence"/>
</dbReference>
<comment type="caution">
    <text evidence="1">The sequence shown here is derived from an EMBL/GenBank/DDBJ whole genome shotgun (WGS) entry which is preliminary data.</text>
</comment>
<dbReference type="OrthoDB" id="6443995at2759"/>
<reference evidence="1" key="1">
    <citation type="submission" date="2020-08" db="EMBL/GenBank/DDBJ databases">
        <title>Multicomponent nature underlies the extraordinary mechanical properties of spider dragline silk.</title>
        <authorList>
            <person name="Kono N."/>
            <person name="Nakamura H."/>
            <person name="Mori M."/>
            <person name="Yoshida Y."/>
            <person name="Ohtoshi R."/>
            <person name="Malay A.D."/>
            <person name="Moran D.A.P."/>
            <person name="Tomita M."/>
            <person name="Numata K."/>
            <person name="Arakawa K."/>
        </authorList>
    </citation>
    <scope>NUCLEOTIDE SEQUENCE</scope>
</reference>
<evidence type="ECO:0000313" key="1">
    <source>
        <dbReference type="EMBL" id="GFY71237.1"/>
    </source>
</evidence>
<name>A0A8X6YIK8_9ARAC</name>
<sequence>MMDVDLSFPPYRPVVHTCPETIGTLAMSWNDDGSPHKFCMRTCQEYVLESMDGDFIQKIKDALEDLEITTLIFVGRRTENFIGKILKGDDLKTKTDSYDTLYFPCSDCDQYECEFTKARLSLRRALKKYHFKAVH</sequence>
<evidence type="ECO:0000313" key="2">
    <source>
        <dbReference type="Proteomes" id="UP000886998"/>
    </source>
</evidence>
<accession>A0A8X6YIK8</accession>
<gene>
    <name evidence="1" type="ORF">TNIN_13441</name>
</gene>
<keyword evidence="2" id="KW-1185">Reference proteome</keyword>
<dbReference type="AlphaFoldDB" id="A0A8X6YIK8"/>
<protein>
    <submittedName>
        <fullName evidence="1">Uncharacterized protein</fullName>
    </submittedName>
</protein>
<dbReference type="EMBL" id="BMAV01018695">
    <property type="protein sequence ID" value="GFY71237.1"/>
    <property type="molecule type" value="Genomic_DNA"/>
</dbReference>
<organism evidence="1 2">
    <name type="scientific">Trichonephila inaurata madagascariensis</name>
    <dbReference type="NCBI Taxonomy" id="2747483"/>
    <lineage>
        <taxon>Eukaryota</taxon>
        <taxon>Metazoa</taxon>
        <taxon>Ecdysozoa</taxon>
        <taxon>Arthropoda</taxon>
        <taxon>Chelicerata</taxon>
        <taxon>Arachnida</taxon>
        <taxon>Araneae</taxon>
        <taxon>Araneomorphae</taxon>
        <taxon>Entelegynae</taxon>
        <taxon>Araneoidea</taxon>
        <taxon>Nephilidae</taxon>
        <taxon>Trichonephila</taxon>
        <taxon>Trichonephila inaurata</taxon>
    </lineage>
</organism>
<proteinExistence type="predicted"/>